<accession>A0A5J4U0P9</accession>
<dbReference type="Proteomes" id="UP000324800">
    <property type="component" value="Unassembled WGS sequence"/>
</dbReference>
<feature type="non-terminal residue" evidence="1">
    <location>
        <position position="1"/>
    </location>
</feature>
<reference evidence="1 2" key="1">
    <citation type="submission" date="2019-03" db="EMBL/GenBank/DDBJ databases">
        <title>Single cell metagenomics reveals metabolic interactions within the superorganism composed of flagellate Streblomastix strix and complex community of Bacteroidetes bacteria on its surface.</title>
        <authorList>
            <person name="Treitli S.C."/>
            <person name="Kolisko M."/>
            <person name="Husnik F."/>
            <person name="Keeling P."/>
            <person name="Hampl V."/>
        </authorList>
    </citation>
    <scope>NUCLEOTIDE SEQUENCE [LARGE SCALE GENOMIC DNA]</scope>
    <source>
        <strain evidence="1">ST1C</strain>
    </source>
</reference>
<evidence type="ECO:0000313" key="2">
    <source>
        <dbReference type="Proteomes" id="UP000324800"/>
    </source>
</evidence>
<dbReference type="EMBL" id="SNRW01021857">
    <property type="protein sequence ID" value="KAA6364286.1"/>
    <property type="molecule type" value="Genomic_DNA"/>
</dbReference>
<evidence type="ECO:0000313" key="1">
    <source>
        <dbReference type="EMBL" id="KAA6364286.1"/>
    </source>
</evidence>
<gene>
    <name evidence="1" type="ORF">EZS28_040187</name>
</gene>
<protein>
    <submittedName>
        <fullName evidence="1">Uncharacterized protein</fullName>
    </submittedName>
</protein>
<name>A0A5J4U0P9_9EUKA</name>
<organism evidence="1 2">
    <name type="scientific">Streblomastix strix</name>
    <dbReference type="NCBI Taxonomy" id="222440"/>
    <lineage>
        <taxon>Eukaryota</taxon>
        <taxon>Metamonada</taxon>
        <taxon>Preaxostyla</taxon>
        <taxon>Oxymonadida</taxon>
        <taxon>Streblomastigidae</taxon>
        <taxon>Streblomastix</taxon>
    </lineage>
</organism>
<dbReference type="AlphaFoldDB" id="A0A5J4U0P9"/>
<comment type="caution">
    <text evidence="1">The sequence shown here is derived from an EMBL/GenBank/DDBJ whole genome shotgun (WGS) entry which is preliminary data.</text>
</comment>
<dbReference type="OrthoDB" id="10060824at2759"/>
<proteinExistence type="predicted"/>
<sequence>QVNGSIVFAVPIRAEVIPISFELTQYEICVSYPPSFNGRVAPVTIYIQNPGNNTTEFEWERDHSIQCQSTGLYMWADINKEAQPIGVSLLFESFNDYVVVLTKQGTLARIPDSIFQFLKVQPFLMCMQGRTVRYSFALPVNLYLFSSCFNALAITV</sequence>